<dbReference type="AlphaFoldDB" id="A0A1G1W6I4"/>
<accession>A0A1G1W6I4</accession>
<feature type="domain" description="Helicase HerA central" evidence="2">
    <location>
        <begin position="14"/>
        <end position="64"/>
    </location>
</feature>
<comment type="caution">
    <text evidence="4">The sequence shown here is derived from an EMBL/GenBank/DDBJ whole genome shotgun (WGS) entry which is preliminary data.</text>
</comment>
<dbReference type="SUPFAM" id="SSF52540">
    <property type="entry name" value="P-loop containing nucleoside triphosphate hydrolases"/>
    <property type="match status" value="1"/>
</dbReference>
<evidence type="ECO:0000313" key="5">
    <source>
        <dbReference type="Proteomes" id="UP000176631"/>
    </source>
</evidence>
<evidence type="ECO:0000313" key="4">
    <source>
        <dbReference type="EMBL" id="OGY23263.1"/>
    </source>
</evidence>
<protein>
    <submittedName>
        <fullName evidence="4">Uncharacterized protein</fullName>
    </submittedName>
</protein>
<name>A0A1G1W6I4_9BACT</name>
<dbReference type="Pfam" id="PF12696">
    <property type="entry name" value="TraG-D_C"/>
    <property type="match status" value="1"/>
</dbReference>
<gene>
    <name evidence="4" type="ORF">A2172_02060</name>
</gene>
<dbReference type="Pfam" id="PF01935">
    <property type="entry name" value="DUF87"/>
    <property type="match status" value="1"/>
</dbReference>
<dbReference type="Gene3D" id="3.40.50.300">
    <property type="entry name" value="P-loop containing nucleotide triphosphate hydrolases"/>
    <property type="match status" value="2"/>
</dbReference>
<dbReference type="Proteomes" id="UP000176631">
    <property type="component" value="Unassembled WGS sequence"/>
</dbReference>
<dbReference type="STRING" id="1802593.A2172_02060"/>
<organism evidence="4 5">
    <name type="scientific">Candidatus Woykebacteria bacterium RBG_13_40_15</name>
    <dbReference type="NCBI Taxonomy" id="1802593"/>
    <lineage>
        <taxon>Bacteria</taxon>
        <taxon>Candidatus Woykeibacteriota</taxon>
    </lineage>
</organism>
<evidence type="ECO:0000259" key="3">
    <source>
        <dbReference type="Pfam" id="PF12696"/>
    </source>
</evidence>
<dbReference type="CDD" id="cd01127">
    <property type="entry name" value="TrwB_TraG_TraD_VirD4"/>
    <property type="match status" value="1"/>
</dbReference>
<dbReference type="PANTHER" id="PTHR30121:SF11">
    <property type="entry name" value="AAA+ ATPASE DOMAIN-CONTAINING PROTEIN"/>
    <property type="match status" value="1"/>
</dbReference>
<dbReference type="PANTHER" id="PTHR30121">
    <property type="entry name" value="UNCHARACTERIZED PROTEIN YJGR-RELATED"/>
    <property type="match status" value="1"/>
</dbReference>
<dbReference type="InterPro" id="IPR027417">
    <property type="entry name" value="P-loop_NTPase"/>
</dbReference>
<dbReference type="EMBL" id="MHCP01000028">
    <property type="protein sequence ID" value="OGY23263.1"/>
    <property type="molecule type" value="Genomic_DNA"/>
</dbReference>
<dbReference type="InterPro" id="IPR002789">
    <property type="entry name" value="HerA_central"/>
</dbReference>
<sequence>MEGLYLGKSLFRGVETKVNILPDDRRRHMYVIGQTGTGKSEFLKFMAIQDIKAGRGICFIDPHGPAIEDILLQIPPSRAEDVIYFDAGDTSRPLGLNILEAKSEEQKNMIVNNFINLLYKLYDPKRTGIMGPRIERAIRNVMLTAMSEEGYTLVEVLRLLIDQNFVKKMLPKIDDPLVRRYWTDEIAQTSTFHKSEVMGYFVSKFDRFVTDKLLRNIVGQSKSAFDFREVMDSGKILLVDLSKGKIGEENSNFLGLVLVPRILVAAMGRVDVPEEQRRDFYLFVDEFQNFATPDFAQILSEARKYHLDLTVANQFIGQIQEEHIREAVFGNVGTLMAFRVGVDDATYLEHQFDPVFKKNDLINNPVGQAYTRLLVNGQPTQPFSMSTDWELMKAAPRNEEVANSIKELSRLRFGRDKAIVESEINERSGLNEMSLPQPPQNPPQQTQATLATQNPEPEKAKEE</sequence>
<feature type="compositionally biased region" description="Low complexity" evidence="1">
    <location>
        <begin position="443"/>
        <end position="455"/>
    </location>
</feature>
<feature type="domain" description="TraD/TraG TraM recognition site" evidence="3">
    <location>
        <begin position="280"/>
        <end position="346"/>
    </location>
</feature>
<dbReference type="InterPro" id="IPR051162">
    <property type="entry name" value="T4SS_component"/>
</dbReference>
<dbReference type="InterPro" id="IPR032689">
    <property type="entry name" value="TraG-D_C"/>
</dbReference>
<feature type="region of interest" description="Disordered" evidence="1">
    <location>
        <begin position="425"/>
        <end position="463"/>
    </location>
</feature>
<evidence type="ECO:0000256" key="1">
    <source>
        <dbReference type="SAM" id="MobiDB-lite"/>
    </source>
</evidence>
<proteinExistence type="predicted"/>
<reference evidence="4 5" key="1">
    <citation type="journal article" date="2016" name="Nat. Commun.">
        <title>Thousands of microbial genomes shed light on interconnected biogeochemical processes in an aquifer system.</title>
        <authorList>
            <person name="Anantharaman K."/>
            <person name="Brown C.T."/>
            <person name="Hug L.A."/>
            <person name="Sharon I."/>
            <person name="Castelle C.J."/>
            <person name="Probst A.J."/>
            <person name="Thomas B.C."/>
            <person name="Singh A."/>
            <person name="Wilkins M.J."/>
            <person name="Karaoz U."/>
            <person name="Brodie E.L."/>
            <person name="Williams K.H."/>
            <person name="Hubbard S.S."/>
            <person name="Banfield J.F."/>
        </authorList>
    </citation>
    <scope>NUCLEOTIDE SEQUENCE [LARGE SCALE GENOMIC DNA]</scope>
</reference>
<evidence type="ECO:0000259" key="2">
    <source>
        <dbReference type="Pfam" id="PF01935"/>
    </source>
</evidence>